<evidence type="ECO:0000256" key="1">
    <source>
        <dbReference type="SAM" id="MobiDB-lite"/>
    </source>
</evidence>
<comment type="caution">
    <text evidence="2">The sequence shown here is derived from an EMBL/GenBank/DDBJ whole genome shotgun (WGS) entry which is preliminary data.</text>
</comment>
<evidence type="ECO:0000313" key="2">
    <source>
        <dbReference type="EMBL" id="TGN19409.1"/>
    </source>
</evidence>
<organism evidence="2 3">
    <name type="scientific">Leptospira idonii</name>
    <dbReference type="NCBI Taxonomy" id="1193500"/>
    <lineage>
        <taxon>Bacteria</taxon>
        <taxon>Pseudomonadati</taxon>
        <taxon>Spirochaetota</taxon>
        <taxon>Spirochaetia</taxon>
        <taxon>Leptospirales</taxon>
        <taxon>Leptospiraceae</taxon>
        <taxon>Leptospira</taxon>
    </lineage>
</organism>
<evidence type="ECO:0000313" key="3">
    <source>
        <dbReference type="Proteomes" id="UP000298058"/>
    </source>
</evidence>
<protein>
    <submittedName>
        <fullName evidence="2">Uncharacterized protein</fullName>
    </submittedName>
</protein>
<proteinExistence type="predicted"/>
<gene>
    <name evidence="2" type="ORF">EHS15_08690</name>
</gene>
<feature type="compositionally biased region" description="Polar residues" evidence="1">
    <location>
        <begin position="44"/>
        <end position="53"/>
    </location>
</feature>
<dbReference type="AlphaFoldDB" id="A0A4R9M284"/>
<dbReference type="EMBL" id="RQHW01000031">
    <property type="protein sequence ID" value="TGN19409.1"/>
    <property type="molecule type" value="Genomic_DNA"/>
</dbReference>
<feature type="region of interest" description="Disordered" evidence="1">
    <location>
        <begin position="40"/>
        <end position="79"/>
    </location>
</feature>
<name>A0A4R9M284_9LEPT</name>
<keyword evidence="3" id="KW-1185">Reference proteome</keyword>
<reference evidence="2" key="1">
    <citation type="journal article" date="2019" name="PLoS Negl. Trop. Dis.">
        <title>Revisiting the worldwide diversity of Leptospira species in the environment.</title>
        <authorList>
            <person name="Vincent A.T."/>
            <person name="Schiettekatte O."/>
            <person name="Bourhy P."/>
            <person name="Veyrier F.J."/>
            <person name="Picardeau M."/>
        </authorList>
    </citation>
    <scope>NUCLEOTIDE SEQUENCE [LARGE SCALE GENOMIC DNA]</scope>
    <source>
        <strain evidence="2">201300427</strain>
    </source>
</reference>
<dbReference type="Proteomes" id="UP000298058">
    <property type="component" value="Unassembled WGS sequence"/>
</dbReference>
<accession>A0A4R9M284</accession>
<sequence>MISYMLKKTIKVMGISLLSFALGIAFLSEESLLTRVRVSKHSRVGSQSSSAQYNEVASITDSSESSDEFSGKSSLEDVTPGSQKVAYGRFILIPLPEGSETASFHFLNLLDQYISLPPPV</sequence>
<dbReference type="RefSeq" id="WP_135760171.1">
    <property type="nucleotide sequence ID" value="NZ_RQHW01000031.1"/>
</dbReference>